<proteinExistence type="predicted"/>
<feature type="transmembrane region" description="Helical" evidence="1">
    <location>
        <begin position="69"/>
        <end position="99"/>
    </location>
</feature>
<evidence type="ECO:0000313" key="2">
    <source>
        <dbReference type="EMBL" id="CAL1266592.1"/>
    </source>
</evidence>
<protein>
    <submittedName>
        <fullName evidence="2">Uncharacterized protein</fullName>
    </submittedName>
</protein>
<dbReference type="Proteomes" id="UP001497382">
    <property type="component" value="Unassembled WGS sequence"/>
</dbReference>
<gene>
    <name evidence="2" type="ORF">LARSCL_LOCUS3184</name>
</gene>
<name>A0AAV1Z599_9ARAC</name>
<keyword evidence="1" id="KW-1133">Transmembrane helix</keyword>
<sequence>MNFRMTEVLERDDQITELLIRVFNLKDRTVRVISFLELNFALLPILLAAAICYLLQYCFFADENSAKVMVHPVLLILMCLSNILWFITYLGVLWGIYYFSPKRNQMRQILRTLREVTFGIHGDELPDDMAGGDAFEIPEGIMLVLALPD</sequence>
<dbReference type="EMBL" id="CAXIEN010000024">
    <property type="protein sequence ID" value="CAL1266592.1"/>
    <property type="molecule type" value="Genomic_DNA"/>
</dbReference>
<keyword evidence="3" id="KW-1185">Reference proteome</keyword>
<dbReference type="AlphaFoldDB" id="A0AAV1Z599"/>
<accession>A0AAV1Z599</accession>
<keyword evidence="1" id="KW-0472">Membrane</keyword>
<evidence type="ECO:0000256" key="1">
    <source>
        <dbReference type="SAM" id="Phobius"/>
    </source>
</evidence>
<keyword evidence="1" id="KW-0812">Transmembrane</keyword>
<comment type="caution">
    <text evidence="2">The sequence shown here is derived from an EMBL/GenBank/DDBJ whole genome shotgun (WGS) entry which is preliminary data.</text>
</comment>
<evidence type="ECO:0000313" key="3">
    <source>
        <dbReference type="Proteomes" id="UP001497382"/>
    </source>
</evidence>
<reference evidence="2 3" key="1">
    <citation type="submission" date="2024-04" db="EMBL/GenBank/DDBJ databases">
        <authorList>
            <person name="Rising A."/>
            <person name="Reimegard J."/>
            <person name="Sonavane S."/>
            <person name="Akerstrom W."/>
            <person name="Nylinder S."/>
            <person name="Hedman E."/>
            <person name="Kallberg Y."/>
        </authorList>
    </citation>
    <scope>NUCLEOTIDE SEQUENCE [LARGE SCALE GENOMIC DNA]</scope>
</reference>
<organism evidence="2 3">
    <name type="scientific">Larinioides sclopetarius</name>
    <dbReference type="NCBI Taxonomy" id="280406"/>
    <lineage>
        <taxon>Eukaryota</taxon>
        <taxon>Metazoa</taxon>
        <taxon>Ecdysozoa</taxon>
        <taxon>Arthropoda</taxon>
        <taxon>Chelicerata</taxon>
        <taxon>Arachnida</taxon>
        <taxon>Araneae</taxon>
        <taxon>Araneomorphae</taxon>
        <taxon>Entelegynae</taxon>
        <taxon>Araneoidea</taxon>
        <taxon>Araneidae</taxon>
        <taxon>Larinioides</taxon>
    </lineage>
</organism>
<feature type="transmembrane region" description="Helical" evidence="1">
    <location>
        <begin position="35"/>
        <end position="57"/>
    </location>
</feature>